<evidence type="ECO:0000256" key="5">
    <source>
        <dbReference type="RuleBase" id="RU000304"/>
    </source>
</evidence>
<dbReference type="KEGG" id="eiv:EIN_007880"/>
<dbReference type="VEuPathDB" id="AmoebaDB:EIN_007880"/>
<dbReference type="Proteomes" id="UP000014680">
    <property type="component" value="Unassembled WGS sequence"/>
</dbReference>
<feature type="domain" description="Protein kinase" evidence="6">
    <location>
        <begin position="80"/>
        <end position="326"/>
    </location>
</feature>
<keyword evidence="8" id="KW-1185">Reference proteome</keyword>
<dbReference type="GO" id="GO:0005524">
    <property type="term" value="F:ATP binding"/>
    <property type="evidence" value="ECO:0007669"/>
    <property type="project" value="UniProtKB-UniRule"/>
</dbReference>
<dbReference type="OrthoDB" id="1182622at2759"/>
<dbReference type="Pfam" id="PF07714">
    <property type="entry name" value="PK_Tyr_Ser-Thr"/>
    <property type="match status" value="1"/>
</dbReference>
<dbReference type="SUPFAM" id="SSF56112">
    <property type="entry name" value="Protein kinase-like (PK-like)"/>
    <property type="match status" value="1"/>
</dbReference>
<dbReference type="Gene3D" id="3.30.200.20">
    <property type="entry name" value="Phosphorylase Kinase, domain 1"/>
    <property type="match status" value="1"/>
</dbReference>
<dbReference type="PROSITE" id="PS00108">
    <property type="entry name" value="PROTEIN_KINASE_ST"/>
    <property type="match status" value="1"/>
</dbReference>
<evidence type="ECO:0000256" key="2">
    <source>
        <dbReference type="ARBA" id="ARBA00022741"/>
    </source>
</evidence>
<dbReference type="PANTHER" id="PTHR45756:SF1">
    <property type="entry name" value="PROTEIN KINASE DOMAIN CONTAINING PROTEIN"/>
    <property type="match status" value="1"/>
</dbReference>
<dbReference type="GeneID" id="14885643"/>
<dbReference type="InterPro" id="IPR008271">
    <property type="entry name" value="Ser/Thr_kinase_AS"/>
</dbReference>
<reference evidence="7 8" key="1">
    <citation type="submission" date="2012-10" db="EMBL/GenBank/DDBJ databases">
        <authorList>
            <person name="Zafar N."/>
            <person name="Inman J."/>
            <person name="Hall N."/>
            <person name="Lorenzi H."/>
            <person name="Caler E."/>
        </authorList>
    </citation>
    <scope>NUCLEOTIDE SEQUENCE [LARGE SCALE GENOMIC DNA]</scope>
    <source>
        <strain evidence="7 8">IP1</strain>
    </source>
</reference>
<name>L7FMN7_ENTIV</name>
<organism evidence="7 8">
    <name type="scientific">Entamoeba invadens IP1</name>
    <dbReference type="NCBI Taxonomy" id="370355"/>
    <lineage>
        <taxon>Eukaryota</taxon>
        <taxon>Amoebozoa</taxon>
        <taxon>Evosea</taxon>
        <taxon>Archamoebae</taxon>
        <taxon>Mastigamoebida</taxon>
        <taxon>Entamoebidae</taxon>
        <taxon>Entamoeba</taxon>
    </lineage>
</organism>
<dbReference type="PANTHER" id="PTHR45756">
    <property type="entry name" value="PALMITOYLTRANSFERASE"/>
    <property type="match status" value="1"/>
</dbReference>
<dbReference type="AlphaFoldDB" id="L7FMN7"/>
<dbReference type="EMBL" id="KB206943">
    <property type="protein sequence ID" value="ELP86667.1"/>
    <property type="molecule type" value="Genomic_DNA"/>
</dbReference>
<dbReference type="InterPro" id="IPR053215">
    <property type="entry name" value="TKL_Ser/Thr_kinase"/>
</dbReference>
<sequence>MIIFELLFNKGTRELLCLGNKSKHGEACGFKILVTPNCTCKISSLLKLIYIDFKTAKETTFDYQIIFDTELSTRIDPNKLIEKKKLGEGSFGVVYLGVFSEQKVAIKKLKIVNETDDKQLVFISEIEMLEKFHSDFIINFLVHIEDMMIHKNRGDISNPMRNKFVFDAARGILYLHNNGILHRDIKPDNILVVSMDFETKVNAKLTDFGSSRNINLLMTNMTFTKGVGTPKYMAPEVLNKEKYRMLSDIFSFAITMYEIINWEKCYNNKKFKYPWNIVEFVVAGKRLEIGNDMSNEHFKLIQSAWIQNTKERATIQQIVDALQNMM</sequence>
<evidence type="ECO:0000313" key="8">
    <source>
        <dbReference type="Proteomes" id="UP000014680"/>
    </source>
</evidence>
<protein>
    <submittedName>
        <fullName evidence="7">Serine/threonine protein kinase pak-1, putative</fullName>
    </submittedName>
</protein>
<dbReference type="RefSeq" id="XP_004186013.1">
    <property type="nucleotide sequence ID" value="XM_004185965.1"/>
</dbReference>
<comment type="similarity">
    <text evidence="5">Belongs to the protein kinase superfamily.</text>
</comment>
<dbReference type="InterPro" id="IPR001245">
    <property type="entry name" value="Ser-Thr/Tyr_kinase_cat_dom"/>
</dbReference>
<gene>
    <name evidence="7" type="ORF">EIN_007880</name>
</gene>
<keyword evidence="2 4" id="KW-0547">Nucleotide-binding</keyword>
<evidence type="ECO:0000313" key="7">
    <source>
        <dbReference type="EMBL" id="ELP86667.1"/>
    </source>
</evidence>
<dbReference type="PROSITE" id="PS50011">
    <property type="entry name" value="PROTEIN_KINASE_DOM"/>
    <property type="match status" value="1"/>
</dbReference>
<keyword evidence="7" id="KW-0808">Transferase</keyword>
<evidence type="ECO:0000256" key="3">
    <source>
        <dbReference type="ARBA" id="ARBA00022840"/>
    </source>
</evidence>
<evidence type="ECO:0000256" key="1">
    <source>
        <dbReference type="ARBA" id="ARBA00022527"/>
    </source>
</evidence>
<proteinExistence type="inferred from homology"/>
<dbReference type="InterPro" id="IPR000719">
    <property type="entry name" value="Prot_kinase_dom"/>
</dbReference>
<dbReference type="PROSITE" id="PS00107">
    <property type="entry name" value="PROTEIN_KINASE_ATP"/>
    <property type="match status" value="1"/>
</dbReference>
<keyword evidence="3 4" id="KW-0067">ATP-binding</keyword>
<keyword evidence="7" id="KW-0418">Kinase</keyword>
<dbReference type="InterPro" id="IPR011009">
    <property type="entry name" value="Kinase-like_dom_sf"/>
</dbReference>
<evidence type="ECO:0000259" key="6">
    <source>
        <dbReference type="PROSITE" id="PS50011"/>
    </source>
</evidence>
<keyword evidence="1 5" id="KW-0723">Serine/threonine-protein kinase</keyword>
<feature type="binding site" evidence="4">
    <location>
        <position position="108"/>
    </location>
    <ligand>
        <name>ATP</name>
        <dbReference type="ChEBI" id="CHEBI:30616"/>
    </ligand>
</feature>
<dbReference type="InterPro" id="IPR017441">
    <property type="entry name" value="Protein_kinase_ATP_BS"/>
</dbReference>
<dbReference type="Gene3D" id="1.10.510.10">
    <property type="entry name" value="Transferase(Phosphotransferase) domain 1"/>
    <property type="match status" value="1"/>
</dbReference>
<dbReference type="SMART" id="SM00220">
    <property type="entry name" value="S_TKc"/>
    <property type="match status" value="1"/>
</dbReference>
<accession>L7FMN7</accession>
<dbReference type="GO" id="GO:0004674">
    <property type="term" value="F:protein serine/threonine kinase activity"/>
    <property type="evidence" value="ECO:0007669"/>
    <property type="project" value="UniProtKB-KW"/>
</dbReference>
<evidence type="ECO:0000256" key="4">
    <source>
        <dbReference type="PROSITE-ProRule" id="PRU10141"/>
    </source>
</evidence>
<dbReference type="OMA" id="VEREIMN"/>